<dbReference type="AlphaFoldDB" id="A0A135V144"/>
<dbReference type="OrthoDB" id="5428890at2759"/>
<protein>
    <submittedName>
        <fullName evidence="1">Uncharacterized protein</fullName>
    </submittedName>
</protein>
<dbReference type="STRING" id="1209931.A0A135V144"/>
<evidence type="ECO:0000313" key="1">
    <source>
        <dbReference type="EMBL" id="KXH66312.1"/>
    </source>
</evidence>
<dbReference type="EMBL" id="JFFI01000702">
    <property type="protein sequence ID" value="KXH66312.1"/>
    <property type="molecule type" value="Genomic_DNA"/>
</dbReference>
<sequence length="278" mass="31513">MESFPLQSVTRPQLRRLGEALWDWTPCVDDENIRSTPAFPPDEVQSLRSHDDQHNLIVLIKSNTEIQRVQLTTEYFTGRHVGRNTVPEDEKLAFNLAIKAMLMISCSHEEPAGEIDPCVWRKNQTARELVSIAFARGHPSLDEPNDDLSNIKPALKATRLRKVARLSFKGTDDLRHHLRMDSNTGVVEIFHHTAFLKECLKASKAAKVEPILPRQLALETLDSIQNVLFHPDEDSRDLLRSLVSKAAFDPDCLVLGDRPYFREEDKVPLLALSTHGLT</sequence>
<evidence type="ECO:0000313" key="2">
    <source>
        <dbReference type="Proteomes" id="UP000070121"/>
    </source>
</evidence>
<keyword evidence="2" id="KW-1185">Reference proteome</keyword>
<accession>A0A135V144</accession>
<name>A0A135V144_9PEZI</name>
<dbReference type="Proteomes" id="UP000070121">
    <property type="component" value="Unassembled WGS sequence"/>
</dbReference>
<reference evidence="1 2" key="1">
    <citation type="submission" date="2014-02" db="EMBL/GenBank/DDBJ databases">
        <title>The genome sequence of Colletotrichum salicis CBS 607.94.</title>
        <authorList>
            <person name="Baroncelli R."/>
            <person name="Thon M.R."/>
        </authorList>
    </citation>
    <scope>NUCLEOTIDE SEQUENCE [LARGE SCALE GENOMIC DNA]</scope>
    <source>
        <strain evidence="1 2">CBS 607.94</strain>
    </source>
</reference>
<gene>
    <name evidence="1" type="ORF">CSAL01_06815</name>
</gene>
<organism evidence="1 2">
    <name type="scientific">Colletotrichum salicis</name>
    <dbReference type="NCBI Taxonomy" id="1209931"/>
    <lineage>
        <taxon>Eukaryota</taxon>
        <taxon>Fungi</taxon>
        <taxon>Dikarya</taxon>
        <taxon>Ascomycota</taxon>
        <taxon>Pezizomycotina</taxon>
        <taxon>Sordariomycetes</taxon>
        <taxon>Hypocreomycetidae</taxon>
        <taxon>Glomerellales</taxon>
        <taxon>Glomerellaceae</taxon>
        <taxon>Colletotrichum</taxon>
        <taxon>Colletotrichum acutatum species complex</taxon>
    </lineage>
</organism>
<proteinExistence type="predicted"/>
<comment type="caution">
    <text evidence="1">The sequence shown here is derived from an EMBL/GenBank/DDBJ whole genome shotgun (WGS) entry which is preliminary data.</text>
</comment>